<protein>
    <submittedName>
        <fullName evidence="7">Endopeptidase YddH</fullName>
    </submittedName>
</protein>
<accession>A0A117IN87</accession>
<comment type="similarity">
    <text evidence="1">Belongs to the peptidase C40 family.</text>
</comment>
<dbReference type="PANTHER" id="PTHR47359:SF3">
    <property type="entry name" value="NLP_P60 DOMAIN-CONTAINING PROTEIN-RELATED"/>
    <property type="match status" value="1"/>
</dbReference>
<name>A0A117IN87_MYCTH</name>
<gene>
    <name evidence="7" type="ORF">RMCT_3435</name>
</gene>
<keyword evidence="2" id="KW-0645">Protease</keyword>
<dbReference type="InterPro" id="IPR038765">
    <property type="entry name" value="Papain-like_cys_pep_sf"/>
</dbReference>
<dbReference type="GO" id="GO:0008234">
    <property type="term" value="F:cysteine-type peptidase activity"/>
    <property type="evidence" value="ECO:0007669"/>
    <property type="project" value="UniProtKB-KW"/>
</dbReference>
<dbReference type="Pfam" id="PF00877">
    <property type="entry name" value="NLPC_P60"/>
    <property type="match status" value="1"/>
</dbReference>
<evidence type="ECO:0000256" key="3">
    <source>
        <dbReference type="ARBA" id="ARBA00022801"/>
    </source>
</evidence>
<feature type="compositionally biased region" description="Gly residues" evidence="5">
    <location>
        <begin position="178"/>
        <end position="194"/>
    </location>
</feature>
<keyword evidence="3" id="KW-0378">Hydrolase</keyword>
<comment type="caution">
    <text evidence="7">The sequence shown here is derived from an EMBL/GenBank/DDBJ whole genome shotgun (WGS) entry which is preliminary data.</text>
</comment>
<evidence type="ECO:0000259" key="6">
    <source>
        <dbReference type="PROSITE" id="PS51935"/>
    </source>
</evidence>
<dbReference type="GO" id="GO:0006508">
    <property type="term" value="P:proteolysis"/>
    <property type="evidence" value="ECO:0007669"/>
    <property type="project" value="UniProtKB-KW"/>
</dbReference>
<evidence type="ECO:0000256" key="4">
    <source>
        <dbReference type="ARBA" id="ARBA00022807"/>
    </source>
</evidence>
<feature type="region of interest" description="Disordered" evidence="5">
    <location>
        <begin position="159"/>
        <end position="198"/>
    </location>
</feature>
<sequence>MPGPLTAALTAPLRELQTLLGPGGTGSPPVAVLTAARDALTETAAAVRADWRQTEPHWQGAAAAQAADVVAGTGRIAVALADAAARLAATTDTAAVAISDAAARLRVIIERFEARAGALEAHLDEPGVAAELIAEARQALAEALGVVDDLHTDLARHATALTDPAGTPPSARTVPSGFTGGSPPLGGMGSGLGGLPSVSPGGAAGSGLGGGAARGLAELVGLATDRPDSAARPADPAAFGVGVAVRLPDGSTVTAPNAVAADAVRHALTQLGVPYQWGGTTPGVGLDCSGLTQWAYQQAGLQLPRLAQEQDVGAAVDAGALLPGDLAVWDGHVAMVVGNGMMIEAGDPVKLSPIRTTNAGQGFQGFWRPTG</sequence>
<dbReference type="InterPro" id="IPR051794">
    <property type="entry name" value="PG_Endopeptidase_C40"/>
</dbReference>
<dbReference type="Proteomes" id="UP000069654">
    <property type="component" value="Unassembled WGS sequence"/>
</dbReference>
<dbReference type="SUPFAM" id="SSF54001">
    <property type="entry name" value="Cysteine proteinases"/>
    <property type="match status" value="1"/>
</dbReference>
<keyword evidence="4" id="KW-0788">Thiol protease</keyword>
<dbReference type="InterPro" id="IPR000064">
    <property type="entry name" value="NLP_P60_dom"/>
</dbReference>
<reference evidence="8" key="2">
    <citation type="submission" date="2016-02" db="EMBL/GenBank/DDBJ databases">
        <title>Draft genome sequence of five rapidly growing Mycobacterium species.</title>
        <authorList>
            <person name="Katahira K."/>
            <person name="Gotou Y."/>
            <person name="Iida K."/>
            <person name="Ogura Y."/>
            <person name="Hayashi T."/>
        </authorList>
    </citation>
    <scope>NUCLEOTIDE SEQUENCE [LARGE SCALE GENOMIC DNA]</scope>
    <source>
        <strain evidence="8">JCM6362</strain>
    </source>
</reference>
<evidence type="ECO:0000256" key="1">
    <source>
        <dbReference type="ARBA" id="ARBA00007074"/>
    </source>
</evidence>
<feature type="domain" description="NlpC/P60" evidence="6">
    <location>
        <begin position="257"/>
        <end position="371"/>
    </location>
</feature>
<evidence type="ECO:0000256" key="5">
    <source>
        <dbReference type="SAM" id="MobiDB-lite"/>
    </source>
</evidence>
<reference evidence="7 8" key="1">
    <citation type="journal article" date="2016" name="Genome Announc.">
        <title>Draft Genome Sequences of Five Rapidly Growing Mycobacterium Species, M. thermoresistibile, M. fortuitum subsp. acetamidolyticum, M. canariasense, M. brisbanense, and M. novocastrense.</title>
        <authorList>
            <person name="Katahira K."/>
            <person name="Ogura Y."/>
            <person name="Gotoh Y."/>
            <person name="Hayashi T."/>
        </authorList>
    </citation>
    <scope>NUCLEOTIDE SEQUENCE [LARGE SCALE GENOMIC DNA]</scope>
    <source>
        <strain evidence="7 8">JCM6362</strain>
    </source>
</reference>
<dbReference type="PANTHER" id="PTHR47359">
    <property type="entry name" value="PEPTIDOGLYCAN DL-ENDOPEPTIDASE CWLO"/>
    <property type="match status" value="1"/>
</dbReference>
<evidence type="ECO:0000256" key="2">
    <source>
        <dbReference type="ARBA" id="ARBA00022670"/>
    </source>
</evidence>
<dbReference type="EMBL" id="BCTB01000045">
    <property type="protein sequence ID" value="GAT16466.1"/>
    <property type="molecule type" value="Genomic_DNA"/>
</dbReference>
<dbReference type="AlphaFoldDB" id="A0A117IN87"/>
<organism evidence="7 8">
    <name type="scientific">Mycolicibacterium thermoresistibile</name>
    <name type="common">Mycobacterium thermoresistibile</name>
    <dbReference type="NCBI Taxonomy" id="1797"/>
    <lineage>
        <taxon>Bacteria</taxon>
        <taxon>Bacillati</taxon>
        <taxon>Actinomycetota</taxon>
        <taxon>Actinomycetes</taxon>
        <taxon>Mycobacteriales</taxon>
        <taxon>Mycobacteriaceae</taxon>
        <taxon>Mycolicibacterium</taxon>
    </lineage>
</organism>
<dbReference type="STRING" id="1797.RMCT_3435"/>
<dbReference type="RefSeq" id="WP_061252283.1">
    <property type="nucleotide sequence ID" value="NZ_BCTB01000045.1"/>
</dbReference>
<dbReference type="PROSITE" id="PS51935">
    <property type="entry name" value="NLPC_P60"/>
    <property type="match status" value="1"/>
</dbReference>
<dbReference type="Gene3D" id="3.90.1720.10">
    <property type="entry name" value="endopeptidase domain like (from Nostoc punctiforme)"/>
    <property type="match status" value="1"/>
</dbReference>
<proteinExistence type="inferred from homology"/>
<dbReference type="OrthoDB" id="9815778at2"/>
<evidence type="ECO:0000313" key="7">
    <source>
        <dbReference type="EMBL" id="GAT16466.1"/>
    </source>
</evidence>
<evidence type="ECO:0000313" key="8">
    <source>
        <dbReference type="Proteomes" id="UP000069654"/>
    </source>
</evidence>